<dbReference type="AlphaFoldDB" id="A0A6G1HPE0"/>
<dbReference type="EMBL" id="ML996702">
    <property type="protein sequence ID" value="KAF2397709.1"/>
    <property type="molecule type" value="Genomic_DNA"/>
</dbReference>
<protein>
    <submittedName>
        <fullName evidence="2">HET-domain-containing protein</fullName>
    </submittedName>
</protein>
<organism evidence="2 3">
    <name type="scientific">Trichodelitschia bisporula</name>
    <dbReference type="NCBI Taxonomy" id="703511"/>
    <lineage>
        <taxon>Eukaryota</taxon>
        <taxon>Fungi</taxon>
        <taxon>Dikarya</taxon>
        <taxon>Ascomycota</taxon>
        <taxon>Pezizomycotina</taxon>
        <taxon>Dothideomycetes</taxon>
        <taxon>Dothideomycetes incertae sedis</taxon>
        <taxon>Phaeotrichales</taxon>
        <taxon>Phaeotrichaceae</taxon>
        <taxon>Trichodelitschia</taxon>
    </lineage>
</organism>
<gene>
    <name evidence="2" type="ORF">EJ06DRAFT_133655</name>
</gene>
<dbReference type="PANTHER" id="PTHR33112">
    <property type="entry name" value="DOMAIN PROTEIN, PUTATIVE-RELATED"/>
    <property type="match status" value="1"/>
</dbReference>
<accession>A0A6G1HPE0</accession>
<feature type="domain" description="Heterokaryon incompatibility" evidence="1">
    <location>
        <begin position="172"/>
        <end position="322"/>
    </location>
</feature>
<proteinExistence type="predicted"/>
<evidence type="ECO:0000259" key="1">
    <source>
        <dbReference type="Pfam" id="PF06985"/>
    </source>
</evidence>
<keyword evidence="3" id="KW-1185">Reference proteome</keyword>
<dbReference type="PANTHER" id="PTHR33112:SF12">
    <property type="entry name" value="HETEROKARYON INCOMPATIBILITY DOMAIN-CONTAINING PROTEIN"/>
    <property type="match status" value="1"/>
</dbReference>
<evidence type="ECO:0000313" key="2">
    <source>
        <dbReference type="EMBL" id="KAF2397709.1"/>
    </source>
</evidence>
<dbReference type="InterPro" id="IPR010730">
    <property type="entry name" value="HET"/>
</dbReference>
<dbReference type="Proteomes" id="UP000799640">
    <property type="component" value="Unassembled WGS sequence"/>
</dbReference>
<name>A0A6G1HPE0_9PEZI</name>
<evidence type="ECO:0000313" key="3">
    <source>
        <dbReference type="Proteomes" id="UP000799640"/>
    </source>
</evidence>
<sequence length="788" mass="89974">MDVFINTPRPEWAPDKVLGGLLEIMSSPCEVHKPFLAEHIPTDGTPLSDDRSLFLMSRDIEGFGYVPIISVKPTVRRLVKLRTVEHLELIGPPLVPLCPHKTEESPGRLQHREIDVDWIDDSLPYRWKSTCDREHGVKCQVLLAPWALGFRPALLVDVWLKCLIPGNVAKSYVALSYVWGKKEFRTTHQSDLAKLLCVVDALSESNKNFAVPDTIRRAMVLTEMLGEQYLWVDALCIVQDQKETQKQEELGQMALIYANASVTIICANGESAFDGFRGLKGVSPSRSLPPQTCEVGGLKIIKDANFKLDTSLWNTRGWTFQEWLFSRRRLVFSNTKPPEFLSYPGSPKSTRAYWECNECRWQENHDNWNLRDSTLSDNTSGAACYGHPPFLFRSMFEHRIPKPALYSELVSRYSRRELTNSEDIIRAFSGIASVLSYSFKGGFISGLPVVSFDLSLLWEPRWPMNGLRRRRCCVPAPGLDSTGPLFPSWSWMGGYGPSGSFEPGGLQHFGYRQDLFERRWNDGSTMLRRHVEPLVKWHWQAESNSTQHPIDAEWYAWRQQFRNNTSTPCPKGWTRYLLETDSCGFYRRHPRLEPEAHETMKCFYKHESDPESTYWHPVPVPEDTAPPSIPIIQARLISGRTRRGWANKATTFRGYPSTINSSWNENPAAMAPFDSDGYWLGLLAPHDPPSGEEVLDWGENGTHERIELVEIVRGYGTTCSELGKISYLFRIGFTPVEALWPKSNGGVEYYGVLCIQWKDGIAYRKGVGYVVKDYWEDQELEWIDLVLG</sequence>
<dbReference type="Pfam" id="PF06985">
    <property type="entry name" value="HET"/>
    <property type="match status" value="1"/>
</dbReference>
<dbReference type="OrthoDB" id="5428863at2759"/>
<reference evidence="2" key="1">
    <citation type="journal article" date="2020" name="Stud. Mycol.">
        <title>101 Dothideomycetes genomes: a test case for predicting lifestyles and emergence of pathogens.</title>
        <authorList>
            <person name="Haridas S."/>
            <person name="Albert R."/>
            <person name="Binder M."/>
            <person name="Bloem J."/>
            <person name="Labutti K."/>
            <person name="Salamov A."/>
            <person name="Andreopoulos B."/>
            <person name="Baker S."/>
            <person name="Barry K."/>
            <person name="Bills G."/>
            <person name="Bluhm B."/>
            <person name="Cannon C."/>
            <person name="Castanera R."/>
            <person name="Culley D."/>
            <person name="Daum C."/>
            <person name="Ezra D."/>
            <person name="Gonzalez J."/>
            <person name="Henrissat B."/>
            <person name="Kuo A."/>
            <person name="Liang C."/>
            <person name="Lipzen A."/>
            <person name="Lutzoni F."/>
            <person name="Magnuson J."/>
            <person name="Mondo S."/>
            <person name="Nolan M."/>
            <person name="Ohm R."/>
            <person name="Pangilinan J."/>
            <person name="Park H.-J."/>
            <person name="Ramirez L."/>
            <person name="Alfaro M."/>
            <person name="Sun H."/>
            <person name="Tritt A."/>
            <person name="Yoshinaga Y."/>
            <person name="Zwiers L.-H."/>
            <person name="Turgeon B."/>
            <person name="Goodwin S."/>
            <person name="Spatafora J."/>
            <person name="Crous P."/>
            <person name="Grigoriev I."/>
        </authorList>
    </citation>
    <scope>NUCLEOTIDE SEQUENCE</scope>
    <source>
        <strain evidence="2">CBS 262.69</strain>
    </source>
</reference>